<dbReference type="SUPFAM" id="SSF47598">
    <property type="entry name" value="Ribbon-helix-helix"/>
    <property type="match status" value="1"/>
</dbReference>
<evidence type="ECO:0000313" key="1">
    <source>
        <dbReference type="EMBL" id="ACV07169.1"/>
    </source>
</evidence>
<dbReference type="STRING" id="478801.Ksed_21840"/>
<dbReference type="eggNOG" id="ENOG5033GQJ">
    <property type="taxonomic scope" value="Bacteria"/>
</dbReference>
<dbReference type="EMBL" id="CP001686">
    <property type="protein sequence ID" value="ACV07169.1"/>
    <property type="molecule type" value="Genomic_DNA"/>
</dbReference>
<dbReference type="InterPro" id="IPR010985">
    <property type="entry name" value="Ribbon_hlx_hlx"/>
</dbReference>
<protein>
    <submittedName>
        <fullName evidence="1">Uncharacterized protein</fullName>
    </submittedName>
</protein>
<proteinExistence type="predicted"/>
<gene>
    <name evidence="1" type="ordered locus">Ksed_21840</name>
</gene>
<accession>C7NLH3</accession>
<dbReference type="KEGG" id="kse:Ksed_21840"/>
<keyword evidence="2" id="KW-1185">Reference proteome</keyword>
<dbReference type="Pfam" id="PF23807">
    <property type="entry name" value="RHH_10"/>
    <property type="match status" value="1"/>
</dbReference>
<dbReference type="HOGENOM" id="CLU_195257_0_0_11"/>
<dbReference type="Proteomes" id="UP000006666">
    <property type="component" value="Chromosome"/>
</dbReference>
<evidence type="ECO:0000313" key="2">
    <source>
        <dbReference type="Proteomes" id="UP000006666"/>
    </source>
</evidence>
<dbReference type="InterPro" id="IPR056972">
    <property type="entry name" value="RHH_dom-containing"/>
</dbReference>
<dbReference type="RefSeq" id="WP_015780104.1">
    <property type="nucleotide sequence ID" value="NC_013169.1"/>
</dbReference>
<dbReference type="GO" id="GO:0006355">
    <property type="term" value="P:regulation of DNA-templated transcription"/>
    <property type="evidence" value="ECO:0007669"/>
    <property type="project" value="InterPro"/>
</dbReference>
<dbReference type="AlphaFoldDB" id="C7NLH3"/>
<name>C7NLH3_KYTSD</name>
<organism evidence="1 2">
    <name type="scientific">Kytococcus sedentarius (strain ATCC 14392 / DSM 20547 / JCM 11482 / CCUG 33030 / NBRC 15357 / NCTC 11040 / CCM 314 / 541)</name>
    <name type="common">Micrococcus sedentarius</name>
    <dbReference type="NCBI Taxonomy" id="478801"/>
    <lineage>
        <taxon>Bacteria</taxon>
        <taxon>Bacillati</taxon>
        <taxon>Actinomycetota</taxon>
        <taxon>Actinomycetes</taxon>
        <taxon>Micrococcales</taxon>
        <taxon>Kytococcaceae</taxon>
        <taxon>Kytococcus</taxon>
    </lineage>
</organism>
<reference evidence="1 2" key="1">
    <citation type="journal article" date="2009" name="Stand. Genomic Sci.">
        <title>Complete genome sequence of Kytococcus sedentarius type strain (541).</title>
        <authorList>
            <person name="Sims D."/>
            <person name="Brettin T."/>
            <person name="Detter J.C."/>
            <person name="Han C."/>
            <person name="Lapidus A."/>
            <person name="Copeland A."/>
            <person name="Glavina Del Rio T."/>
            <person name="Nolan M."/>
            <person name="Chen F."/>
            <person name="Lucas S."/>
            <person name="Tice H."/>
            <person name="Cheng J.F."/>
            <person name="Bruce D."/>
            <person name="Goodwin L."/>
            <person name="Pitluck S."/>
            <person name="Ovchinnikova G."/>
            <person name="Pati A."/>
            <person name="Ivanova N."/>
            <person name="Mavrommatis K."/>
            <person name="Chen A."/>
            <person name="Palaniappan K."/>
            <person name="D'haeseleer P."/>
            <person name="Chain P."/>
            <person name="Bristow J."/>
            <person name="Eisen J.A."/>
            <person name="Markowitz V."/>
            <person name="Hugenholtz P."/>
            <person name="Schneider S."/>
            <person name="Goker M."/>
            <person name="Pukall R."/>
            <person name="Kyrpides N.C."/>
            <person name="Klenk H.P."/>
        </authorList>
    </citation>
    <scope>NUCLEOTIDE SEQUENCE [LARGE SCALE GENOMIC DNA]</scope>
    <source>
        <strain evidence="2">ATCC 14392 / DSM 20547 / JCM 11482 / CCUG 33030 / NBRC 15357 / NCTC 11040 / CCM 314 / 541</strain>
    </source>
</reference>
<sequence>MSLTTIKVDHDLRDRLRTAAAARGQSMGAHIAALLDEEDRRARFAAVREAMAASPPDAAYRVEAEEWQADTGE</sequence>